<evidence type="ECO:0000313" key="1">
    <source>
        <dbReference type="EMBL" id="ABJ04677.1"/>
    </source>
</evidence>
<proteinExistence type="predicted"/>
<dbReference type="KEGG" id="rpe:RPE_0720"/>
<dbReference type="EMBL" id="CP000463">
    <property type="protein sequence ID" value="ABJ04677.1"/>
    <property type="molecule type" value="Genomic_DNA"/>
</dbReference>
<name>Q07TQ7_RHOP5</name>
<dbReference type="PANTHER" id="PTHR34129">
    <property type="entry name" value="BLR1139 PROTEIN"/>
    <property type="match status" value="1"/>
</dbReference>
<dbReference type="AlphaFoldDB" id="Q07TQ7"/>
<dbReference type="Gene3D" id="3.20.170.20">
    <property type="entry name" value="Protein of unknown function DUF952"/>
    <property type="match status" value="1"/>
</dbReference>
<reference evidence="1" key="1">
    <citation type="submission" date="2006-09" db="EMBL/GenBank/DDBJ databases">
        <title>Complete sequence of Rhodopseudomonas palustris BisA53.</title>
        <authorList>
            <consortium name="US DOE Joint Genome Institute"/>
            <person name="Copeland A."/>
            <person name="Lucas S."/>
            <person name="Lapidus A."/>
            <person name="Barry K."/>
            <person name="Detter J.C."/>
            <person name="Glavina del Rio T."/>
            <person name="Hammon N."/>
            <person name="Israni S."/>
            <person name="Dalin E."/>
            <person name="Tice H."/>
            <person name="Pitluck S."/>
            <person name="Chain P."/>
            <person name="Malfatti S."/>
            <person name="Shin M."/>
            <person name="Vergez L."/>
            <person name="Schmutz J."/>
            <person name="Larimer F."/>
            <person name="Land M."/>
            <person name="Hauser L."/>
            <person name="Pelletier D.A."/>
            <person name="Kyrpides N."/>
            <person name="Kim E."/>
            <person name="Harwood C.S."/>
            <person name="Oda Y."/>
            <person name="Richardson P."/>
        </authorList>
    </citation>
    <scope>NUCLEOTIDE SEQUENCE [LARGE SCALE GENOMIC DNA]</scope>
    <source>
        <strain evidence="1">BisA53</strain>
    </source>
</reference>
<dbReference type="OrthoDB" id="9799937at2"/>
<evidence type="ECO:0008006" key="2">
    <source>
        <dbReference type="Google" id="ProtNLM"/>
    </source>
</evidence>
<accession>Q07TQ7</accession>
<gene>
    <name evidence="1" type="ordered locus">RPE_0720</name>
</gene>
<dbReference type="SUPFAM" id="SSF56399">
    <property type="entry name" value="ADP-ribosylation"/>
    <property type="match status" value="1"/>
</dbReference>
<dbReference type="eggNOG" id="COG3502">
    <property type="taxonomic scope" value="Bacteria"/>
</dbReference>
<sequence>MRTIYKICDASAWREAERQGVFRGSADDLRDGFIHFSTAAQVEGTLRKHFAGRSSLFLIAVEIDALGAALRWERSRDDALFPHLYGDLDLGAVTAVHELRNRADGFHEIPELAS</sequence>
<dbReference type="STRING" id="316055.RPE_0720"/>
<organism evidence="1">
    <name type="scientific">Rhodopseudomonas palustris (strain BisA53)</name>
    <dbReference type="NCBI Taxonomy" id="316055"/>
    <lineage>
        <taxon>Bacteria</taxon>
        <taxon>Pseudomonadati</taxon>
        <taxon>Pseudomonadota</taxon>
        <taxon>Alphaproteobacteria</taxon>
        <taxon>Hyphomicrobiales</taxon>
        <taxon>Nitrobacteraceae</taxon>
        <taxon>Rhodopseudomonas</taxon>
    </lineage>
</organism>
<dbReference type="InterPro" id="IPR009297">
    <property type="entry name" value="DUF952"/>
</dbReference>
<protein>
    <recommendedName>
        <fullName evidence="2">DUF952 domain-containing protein</fullName>
    </recommendedName>
</protein>
<dbReference type="PANTHER" id="PTHR34129:SF1">
    <property type="entry name" value="DUF952 DOMAIN-CONTAINING PROTEIN"/>
    <property type="match status" value="1"/>
</dbReference>
<dbReference type="HOGENOM" id="CLU_129452_0_0_5"/>
<dbReference type="Pfam" id="PF06108">
    <property type="entry name" value="DUF952"/>
    <property type="match status" value="1"/>
</dbReference>